<dbReference type="KEGG" id="naz:Aazo_1351"/>
<dbReference type="STRING" id="551115.Aazo_1351"/>
<gene>
    <name evidence="2" type="ordered locus">Aazo_1351</name>
</gene>
<protein>
    <submittedName>
        <fullName evidence="2">Mo-dependent nitrogenase family protein</fullName>
    </submittedName>
</protein>
<dbReference type="HOGENOM" id="CLU_156633_1_0_3"/>
<dbReference type="Proteomes" id="UP000001511">
    <property type="component" value="Chromosome"/>
</dbReference>
<evidence type="ECO:0000259" key="1">
    <source>
        <dbReference type="Pfam" id="PF06967"/>
    </source>
</evidence>
<dbReference type="EMBL" id="CP002059">
    <property type="protein sequence ID" value="ADI63607.1"/>
    <property type="molecule type" value="Genomic_DNA"/>
</dbReference>
<feature type="domain" description="Mo-dependent nitrogenase C-terminal" evidence="1">
    <location>
        <begin position="1"/>
        <end position="76"/>
    </location>
</feature>
<accession>D7E3T9</accession>
<proteinExistence type="predicted"/>
<sequence length="77" mass="8964">MDGIEIKNYCFAHFQRFCQIIPCCCHSDRDIHLFGRGFHIPALCKINPLYNEVVTSRFRALSYLADECGEDITKYIC</sequence>
<organism evidence="2 3">
    <name type="scientific">Nostoc azollae (strain 0708)</name>
    <name type="common">Anabaena azollae (strain 0708)</name>
    <dbReference type="NCBI Taxonomy" id="551115"/>
    <lineage>
        <taxon>Bacteria</taxon>
        <taxon>Bacillati</taxon>
        <taxon>Cyanobacteriota</taxon>
        <taxon>Cyanophyceae</taxon>
        <taxon>Nostocales</taxon>
        <taxon>Nostocaceae</taxon>
        <taxon>Trichormus</taxon>
    </lineage>
</organism>
<dbReference type="eggNOG" id="COG3793">
    <property type="taxonomic scope" value="Bacteria"/>
</dbReference>
<evidence type="ECO:0000313" key="2">
    <source>
        <dbReference type="EMBL" id="ADI63607.1"/>
    </source>
</evidence>
<dbReference type="AlphaFoldDB" id="D7E3T9"/>
<dbReference type="Pfam" id="PF06967">
    <property type="entry name" value="Mo-nitro_C"/>
    <property type="match status" value="1"/>
</dbReference>
<reference evidence="2 3" key="1">
    <citation type="journal article" date="2010" name="PLoS ONE">
        <title>Genome erosion in a nitrogen-fixing vertically transmitted endosymbiotic multicellular cyanobacterium.</title>
        <authorList>
            <person name="Ran L."/>
            <person name="Larsson J."/>
            <person name="Vigil-Stenman T."/>
            <person name="Nylander J.A."/>
            <person name="Ininbergs K."/>
            <person name="Zheng W.W."/>
            <person name="Lapidus A."/>
            <person name="Lowry S."/>
            <person name="Haselkorn R."/>
            <person name="Bergman B."/>
        </authorList>
    </citation>
    <scope>NUCLEOTIDE SEQUENCE [LARGE SCALE GENOMIC DNA]</scope>
    <source>
        <strain evidence="2 3">0708</strain>
    </source>
</reference>
<evidence type="ECO:0000313" key="3">
    <source>
        <dbReference type="Proteomes" id="UP000001511"/>
    </source>
</evidence>
<dbReference type="InterPro" id="IPR009717">
    <property type="entry name" value="Mo-dep_Nase_C"/>
</dbReference>
<name>D7E3T9_NOSA0</name>
<keyword evidence="3" id="KW-1185">Reference proteome</keyword>